<dbReference type="EMBL" id="BSXT01003347">
    <property type="protein sequence ID" value="GMF53754.1"/>
    <property type="molecule type" value="Genomic_DNA"/>
</dbReference>
<evidence type="ECO:0000256" key="6">
    <source>
        <dbReference type="ARBA" id="ARBA00022918"/>
    </source>
</evidence>
<dbReference type="GO" id="GO:0003964">
    <property type="term" value="F:RNA-directed DNA polymerase activity"/>
    <property type="evidence" value="ECO:0007669"/>
    <property type="project" value="UniProtKB-KW"/>
</dbReference>
<feature type="domain" description="Reverse transcriptase RNase H-like" evidence="8">
    <location>
        <begin position="2"/>
        <end position="49"/>
    </location>
</feature>
<dbReference type="AlphaFoldDB" id="A0A9W6Y6E8"/>
<feature type="region of interest" description="Disordered" evidence="7">
    <location>
        <begin position="79"/>
        <end position="120"/>
    </location>
</feature>
<evidence type="ECO:0000259" key="8">
    <source>
        <dbReference type="Pfam" id="PF17917"/>
    </source>
</evidence>
<comment type="caution">
    <text evidence="9">The sequence shown here is derived from an EMBL/GenBank/DDBJ whole genome shotgun (WGS) entry which is preliminary data.</text>
</comment>
<dbReference type="Pfam" id="PF17917">
    <property type="entry name" value="RT_RNaseH"/>
    <property type="match status" value="1"/>
</dbReference>
<name>A0A9W6Y6E8_9STRA</name>
<evidence type="ECO:0000313" key="9">
    <source>
        <dbReference type="EMBL" id="GMF53754.1"/>
    </source>
</evidence>
<evidence type="ECO:0000256" key="2">
    <source>
        <dbReference type="ARBA" id="ARBA00022695"/>
    </source>
</evidence>
<feature type="region of interest" description="Disordered" evidence="7">
    <location>
        <begin position="182"/>
        <end position="258"/>
    </location>
</feature>
<organism evidence="9 10">
    <name type="scientific">Phytophthora fragariaefolia</name>
    <dbReference type="NCBI Taxonomy" id="1490495"/>
    <lineage>
        <taxon>Eukaryota</taxon>
        <taxon>Sar</taxon>
        <taxon>Stramenopiles</taxon>
        <taxon>Oomycota</taxon>
        <taxon>Peronosporomycetes</taxon>
        <taxon>Peronosporales</taxon>
        <taxon>Peronosporaceae</taxon>
        <taxon>Phytophthora</taxon>
    </lineage>
</organism>
<protein>
    <submittedName>
        <fullName evidence="9">Unnamed protein product</fullName>
    </submittedName>
</protein>
<dbReference type="SUPFAM" id="SSF56672">
    <property type="entry name" value="DNA/RNA polymerases"/>
    <property type="match status" value="1"/>
</dbReference>
<dbReference type="OrthoDB" id="427924at2759"/>
<feature type="compositionally biased region" description="Low complexity" evidence="7">
    <location>
        <begin position="185"/>
        <end position="201"/>
    </location>
</feature>
<proteinExistence type="predicted"/>
<keyword evidence="3" id="KW-0540">Nuclease</keyword>
<accession>A0A9W6Y6E8</accession>
<keyword evidence="10" id="KW-1185">Reference proteome</keyword>
<feature type="compositionally biased region" description="Basic and acidic residues" evidence="7">
    <location>
        <begin position="214"/>
        <end position="242"/>
    </location>
</feature>
<keyword evidence="2" id="KW-0548">Nucleotidyltransferase</keyword>
<evidence type="ECO:0000256" key="1">
    <source>
        <dbReference type="ARBA" id="ARBA00022679"/>
    </source>
</evidence>
<keyword evidence="1" id="KW-0808">Transferase</keyword>
<evidence type="ECO:0000256" key="7">
    <source>
        <dbReference type="SAM" id="MobiDB-lite"/>
    </source>
</evidence>
<keyword evidence="4" id="KW-0255">Endonuclease</keyword>
<keyword evidence="6" id="KW-0695">RNA-directed DNA polymerase</keyword>
<evidence type="ECO:0000256" key="5">
    <source>
        <dbReference type="ARBA" id="ARBA00022801"/>
    </source>
</evidence>
<dbReference type="GO" id="GO:0016787">
    <property type="term" value="F:hydrolase activity"/>
    <property type="evidence" value="ECO:0007669"/>
    <property type="project" value="UniProtKB-KW"/>
</dbReference>
<gene>
    <name evidence="9" type="ORF">Pfra01_002228500</name>
</gene>
<sequence length="258" mass="28051">MQDQGHGWQPIAYGSKVNSTAESNYSITELERLAVVWSVKMFRPYLYGDRQDAAASMVMTATLTPDNYEMDADNATVANDTASRTLRPGEDEELVTPNDGRDGASTPPTDEVLRHDDDENDAATNATAVNENDGAAMMMTPVPITTKRKRIKRTVVPATRRSARLREQAERQVHWAATVPDMNDTALTPTTPLATTTTTLPVSTDSPHGSRIANGHDDCDPAGEHECTARHTRGDDRARNDANDAEGGPMDENGDSPE</sequence>
<dbReference type="GO" id="GO:0004519">
    <property type="term" value="F:endonuclease activity"/>
    <property type="evidence" value="ECO:0007669"/>
    <property type="project" value="UniProtKB-KW"/>
</dbReference>
<dbReference type="InterPro" id="IPR041373">
    <property type="entry name" value="RT_RNaseH"/>
</dbReference>
<evidence type="ECO:0000313" key="10">
    <source>
        <dbReference type="Proteomes" id="UP001165121"/>
    </source>
</evidence>
<reference evidence="9" key="1">
    <citation type="submission" date="2023-04" db="EMBL/GenBank/DDBJ databases">
        <title>Phytophthora fragariaefolia NBRC 109709.</title>
        <authorList>
            <person name="Ichikawa N."/>
            <person name="Sato H."/>
            <person name="Tonouchi N."/>
        </authorList>
    </citation>
    <scope>NUCLEOTIDE SEQUENCE</scope>
    <source>
        <strain evidence="9">NBRC 109709</strain>
    </source>
</reference>
<dbReference type="InterPro" id="IPR043502">
    <property type="entry name" value="DNA/RNA_pol_sf"/>
</dbReference>
<evidence type="ECO:0000256" key="3">
    <source>
        <dbReference type="ARBA" id="ARBA00022722"/>
    </source>
</evidence>
<keyword evidence="5" id="KW-0378">Hydrolase</keyword>
<evidence type="ECO:0000256" key="4">
    <source>
        <dbReference type="ARBA" id="ARBA00022759"/>
    </source>
</evidence>
<dbReference type="Proteomes" id="UP001165121">
    <property type="component" value="Unassembled WGS sequence"/>
</dbReference>